<name>A0A8J3RLZ1_9ACTN</name>
<proteinExistence type="predicted"/>
<keyword evidence="3" id="KW-1185">Reference proteome</keyword>
<dbReference type="AlphaFoldDB" id="A0A8J3RLZ1"/>
<feature type="compositionally biased region" description="Low complexity" evidence="1">
    <location>
        <begin position="284"/>
        <end position="300"/>
    </location>
</feature>
<accession>A0A8J3RLZ1</accession>
<comment type="caution">
    <text evidence="2">The sequence shown here is derived from an EMBL/GenBank/DDBJ whole genome shotgun (WGS) entry which is preliminary data.</text>
</comment>
<reference evidence="2 3" key="1">
    <citation type="submission" date="2021-01" db="EMBL/GenBank/DDBJ databases">
        <title>Whole genome shotgun sequence of Planobispora longispora NBRC 13918.</title>
        <authorList>
            <person name="Komaki H."/>
            <person name="Tamura T."/>
        </authorList>
    </citation>
    <scope>NUCLEOTIDE SEQUENCE [LARGE SCALE GENOMIC DNA]</scope>
    <source>
        <strain evidence="2 3">NBRC 13918</strain>
    </source>
</reference>
<feature type="compositionally biased region" description="Basic and acidic residues" evidence="1">
    <location>
        <begin position="27"/>
        <end position="67"/>
    </location>
</feature>
<feature type="compositionally biased region" description="Low complexity" evidence="1">
    <location>
        <begin position="440"/>
        <end position="453"/>
    </location>
</feature>
<dbReference type="EMBL" id="BOOH01000021">
    <property type="protein sequence ID" value="GIH76566.1"/>
    <property type="molecule type" value="Genomic_DNA"/>
</dbReference>
<feature type="compositionally biased region" description="Gly residues" evidence="1">
    <location>
        <begin position="430"/>
        <end position="439"/>
    </location>
</feature>
<dbReference type="Proteomes" id="UP000616724">
    <property type="component" value="Unassembled WGS sequence"/>
</dbReference>
<protein>
    <submittedName>
        <fullName evidence="2">Uncharacterized protein</fullName>
    </submittedName>
</protein>
<gene>
    <name evidence="2" type="ORF">Plo01_29950</name>
</gene>
<feature type="compositionally biased region" description="Low complexity" evidence="1">
    <location>
        <begin position="402"/>
        <end position="420"/>
    </location>
</feature>
<feature type="compositionally biased region" description="Basic and acidic residues" evidence="1">
    <location>
        <begin position="74"/>
        <end position="87"/>
    </location>
</feature>
<feature type="compositionally biased region" description="Basic and acidic residues" evidence="1">
    <location>
        <begin position="497"/>
        <end position="508"/>
    </location>
</feature>
<feature type="compositionally biased region" description="Low complexity" evidence="1">
    <location>
        <begin position="165"/>
        <end position="181"/>
    </location>
</feature>
<feature type="compositionally biased region" description="Low complexity" evidence="1">
    <location>
        <begin position="314"/>
        <end position="329"/>
    </location>
</feature>
<sequence>MIPVIVSLVAVVLLVIVVVTMGMRSMSRRESALPPERLREMAEKEASTPTRSTDEFAAREPKLDHYTPDLSPFDEPKPRPPRKRNEFGEPDDYDDDYWTRLQADEGGFGGPLATRTGADRPLDQDGPSQVDADAVTVQAPLPSRPQPPRARPSVPAPAQPPVPAPVASSTGSASSLPSGLADLVGPVQPNPAPTAAALAEQKTVTFAAPTPGAFGESRTPRSRRGGRASGSSSAGSGGSGGPSRPDPLKDPLSDPLSGSYPRDTATSSGSMPALDPLSAPVPPRAARSPQSSRSSAAGGPALPPMGPTTSGGFPAATSSTPAADPLSAPYGSPEPPTPVSDNPWARATAPDSGGWAAMNTADILDDPGPSYSSYQTPVYGAPPSGSYEVSSGWATIEDDVLTGPSPTVSTSTSPSRAVSPYDRPADGAGSVNGGYGYEGGSYVSPATPSAPAAWPEPAPAPAGGNASWPSYGDLYGTGHAAAPDGHDRPGSRGGHHRNPEPDYPDYYR</sequence>
<evidence type="ECO:0000313" key="3">
    <source>
        <dbReference type="Proteomes" id="UP000616724"/>
    </source>
</evidence>
<feature type="region of interest" description="Disordered" evidence="1">
    <location>
        <begin position="26"/>
        <end position="508"/>
    </location>
</feature>
<feature type="compositionally biased region" description="Pro residues" evidence="1">
    <location>
        <begin position="142"/>
        <end position="164"/>
    </location>
</feature>
<evidence type="ECO:0000256" key="1">
    <source>
        <dbReference type="SAM" id="MobiDB-lite"/>
    </source>
</evidence>
<evidence type="ECO:0000313" key="2">
    <source>
        <dbReference type="EMBL" id="GIH76566.1"/>
    </source>
</evidence>
<organism evidence="2 3">
    <name type="scientific">Planobispora longispora</name>
    <dbReference type="NCBI Taxonomy" id="28887"/>
    <lineage>
        <taxon>Bacteria</taxon>
        <taxon>Bacillati</taxon>
        <taxon>Actinomycetota</taxon>
        <taxon>Actinomycetes</taxon>
        <taxon>Streptosporangiales</taxon>
        <taxon>Streptosporangiaceae</taxon>
        <taxon>Planobispora</taxon>
    </lineage>
</organism>
<feature type="compositionally biased region" description="Low complexity" evidence="1">
    <location>
        <begin position="461"/>
        <end position="470"/>
    </location>
</feature>
<dbReference type="RefSeq" id="WP_203891160.1">
    <property type="nucleotide sequence ID" value="NZ_BOOH01000021.1"/>
</dbReference>